<reference evidence="2" key="1">
    <citation type="journal article" date="2015" name="Nature">
        <title>Complex archaea that bridge the gap between prokaryotes and eukaryotes.</title>
        <authorList>
            <person name="Spang A."/>
            <person name="Saw J.H."/>
            <person name="Jorgensen S.L."/>
            <person name="Zaremba-Niedzwiedzka K."/>
            <person name="Martijn J."/>
            <person name="Lind A.E."/>
            <person name="van Eijk R."/>
            <person name="Schleper C."/>
            <person name="Guy L."/>
            <person name="Ettema T.J."/>
        </authorList>
    </citation>
    <scope>NUCLEOTIDE SEQUENCE</scope>
</reference>
<dbReference type="AlphaFoldDB" id="A0A0F9AP99"/>
<proteinExistence type="predicted"/>
<gene>
    <name evidence="2" type="ORF">LCGC14_2887790</name>
</gene>
<evidence type="ECO:0000313" key="2">
    <source>
        <dbReference type="EMBL" id="KKK74036.1"/>
    </source>
</evidence>
<sequence length="122" mass="14000">MVKKVVKKKKNTSTFSKMSFSDLYAMYLFVASDASRMFGHNASGARKIVLGKEKEIREMLYKKVYGFNPFEKFKTVIVGKKPEEIDLDKFIVLNKIEGKPKNEETQTFASFPNLSAEEKDSK</sequence>
<accession>A0A0F9AP99</accession>
<comment type="caution">
    <text evidence="2">The sequence shown here is derived from an EMBL/GenBank/DDBJ whole genome shotgun (WGS) entry which is preliminary data.</text>
</comment>
<feature type="region of interest" description="Disordered" evidence="1">
    <location>
        <begin position="102"/>
        <end position="122"/>
    </location>
</feature>
<protein>
    <submittedName>
        <fullName evidence="2">Uncharacterized protein</fullName>
    </submittedName>
</protein>
<dbReference type="EMBL" id="LAZR01056509">
    <property type="protein sequence ID" value="KKK74036.1"/>
    <property type="molecule type" value="Genomic_DNA"/>
</dbReference>
<evidence type="ECO:0000256" key="1">
    <source>
        <dbReference type="SAM" id="MobiDB-lite"/>
    </source>
</evidence>
<organism evidence="2">
    <name type="scientific">marine sediment metagenome</name>
    <dbReference type="NCBI Taxonomy" id="412755"/>
    <lineage>
        <taxon>unclassified sequences</taxon>
        <taxon>metagenomes</taxon>
        <taxon>ecological metagenomes</taxon>
    </lineage>
</organism>
<name>A0A0F9AP99_9ZZZZ</name>